<feature type="chain" id="PRO_5020236798" description="Signal peptidase" evidence="2">
    <location>
        <begin position="23"/>
        <end position="72"/>
    </location>
</feature>
<comment type="caution">
    <text evidence="3">The sequence shown here is derived from an EMBL/GenBank/DDBJ whole genome shotgun (WGS) entry which is preliminary data.</text>
</comment>
<feature type="transmembrane region" description="Helical" evidence="1">
    <location>
        <begin position="46"/>
        <end position="65"/>
    </location>
</feature>
<protein>
    <recommendedName>
        <fullName evidence="5">Signal peptidase</fullName>
    </recommendedName>
</protein>
<name>A0A4Q9Z8K2_9FLAO</name>
<dbReference type="Proteomes" id="UP000293300">
    <property type="component" value="Unassembled WGS sequence"/>
</dbReference>
<evidence type="ECO:0000256" key="2">
    <source>
        <dbReference type="SAM" id="SignalP"/>
    </source>
</evidence>
<dbReference type="EMBL" id="SJPE01000003">
    <property type="protein sequence ID" value="TBX70459.1"/>
    <property type="molecule type" value="Genomic_DNA"/>
</dbReference>
<reference evidence="3 4" key="1">
    <citation type="submission" date="2019-02" db="EMBL/GenBank/DDBJ databases">
        <title>Flavobacterium sp. RD-2-33 isolated from forest soil.</title>
        <authorList>
            <person name="Chaudhary D.K."/>
        </authorList>
    </citation>
    <scope>NUCLEOTIDE SEQUENCE [LARGE SCALE GENOMIC DNA]</scope>
    <source>
        <strain evidence="3 4">RD-2-33</strain>
    </source>
</reference>
<evidence type="ECO:0000313" key="4">
    <source>
        <dbReference type="Proteomes" id="UP000293300"/>
    </source>
</evidence>
<keyword evidence="1" id="KW-0472">Membrane</keyword>
<dbReference type="AlphaFoldDB" id="A0A4Q9Z8K2"/>
<keyword evidence="1" id="KW-1133">Transmembrane helix</keyword>
<accession>A0A4Q9Z8K2</accession>
<keyword evidence="2" id="KW-0732">Signal</keyword>
<keyword evidence="4" id="KW-1185">Reference proteome</keyword>
<evidence type="ECO:0000256" key="1">
    <source>
        <dbReference type="SAM" id="Phobius"/>
    </source>
</evidence>
<sequence length="72" mass="7840">MKKFFIFFLLAFVLMADFASYAQTLPGDESGGGGGLQDGDPPPAPINTQLIILVILGIAFVFNMYRLENKKA</sequence>
<evidence type="ECO:0008006" key="5">
    <source>
        <dbReference type="Google" id="ProtNLM"/>
    </source>
</evidence>
<gene>
    <name evidence="3" type="ORF">EZL74_04605</name>
</gene>
<organism evidence="3 4">
    <name type="scientific">Flavobacterium silvisoli</name>
    <dbReference type="NCBI Taxonomy" id="2529433"/>
    <lineage>
        <taxon>Bacteria</taxon>
        <taxon>Pseudomonadati</taxon>
        <taxon>Bacteroidota</taxon>
        <taxon>Flavobacteriia</taxon>
        <taxon>Flavobacteriales</taxon>
        <taxon>Flavobacteriaceae</taxon>
        <taxon>Flavobacterium</taxon>
    </lineage>
</organism>
<feature type="signal peptide" evidence="2">
    <location>
        <begin position="1"/>
        <end position="22"/>
    </location>
</feature>
<dbReference type="RefSeq" id="WP_131475419.1">
    <property type="nucleotide sequence ID" value="NZ_SJPE01000003.1"/>
</dbReference>
<keyword evidence="1" id="KW-0812">Transmembrane</keyword>
<proteinExistence type="predicted"/>
<evidence type="ECO:0000313" key="3">
    <source>
        <dbReference type="EMBL" id="TBX70459.1"/>
    </source>
</evidence>